<evidence type="ECO:0000259" key="11">
    <source>
        <dbReference type="Pfam" id="PF07730"/>
    </source>
</evidence>
<keyword evidence="3" id="KW-0597">Phosphoprotein</keyword>
<evidence type="ECO:0000256" key="7">
    <source>
        <dbReference type="ARBA" id="ARBA00022840"/>
    </source>
</evidence>
<evidence type="ECO:0000256" key="5">
    <source>
        <dbReference type="ARBA" id="ARBA00022741"/>
    </source>
</evidence>
<evidence type="ECO:0000256" key="3">
    <source>
        <dbReference type="ARBA" id="ARBA00022553"/>
    </source>
</evidence>
<dbReference type="EC" id="2.7.13.3" evidence="2"/>
<evidence type="ECO:0000256" key="1">
    <source>
        <dbReference type="ARBA" id="ARBA00000085"/>
    </source>
</evidence>
<feature type="coiled-coil region" evidence="9">
    <location>
        <begin position="142"/>
        <end position="176"/>
    </location>
</feature>
<dbReference type="InterPro" id="IPR036890">
    <property type="entry name" value="HATPase_C_sf"/>
</dbReference>
<dbReference type="Gene3D" id="1.20.5.1930">
    <property type="match status" value="1"/>
</dbReference>
<gene>
    <name evidence="13" type="ORF">Dfulv_38020</name>
</gene>
<evidence type="ECO:0000256" key="8">
    <source>
        <dbReference type="ARBA" id="ARBA00023012"/>
    </source>
</evidence>
<dbReference type="Proteomes" id="UP001059617">
    <property type="component" value="Chromosome"/>
</dbReference>
<evidence type="ECO:0000256" key="9">
    <source>
        <dbReference type="SAM" id="Coils"/>
    </source>
</evidence>
<dbReference type="PANTHER" id="PTHR24421">
    <property type="entry name" value="NITRATE/NITRITE SENSOR PROTEIN NARX-RELATED"/>
    <property type="match status" value="1"/>
</dbReference>
<feature type="domain" description="DUF7134" evidence="12">
    <location>
        <begin position="1"/>
        <end position="146"/>
    </location>
</feature>
<feature type="transmembrane region" description="Helical" evidence="10">
    <location>
        <begin position="121"/>
        <end position="140"/>
    </location>
</feature>
<dbReference type="PANTHER" id="PTHR24421:SF10">
    <property type="entry name" value="NITRATE_NITRITE SENSOR PROTEIN NARQ"/>
    <property type="match status" value="1"/>
</dbReference>
<dbReference type="InterPro" id="IPR011712">
    <property type="entry name" value="Sig_transdc_His_kin_sub3_dim/P"/>
</dbReference>
<dbReference type="CDD" id="cd16917">
    <property type="entry name" value="HATPase_UhpB-NarQ-NarX-like"/>
    <property type="match status" value="1"/>
</dbReference>
<keyword evidence="5" id="KW-0547">Nucleotide-binding</keyword>
<feature type="domain" description="Signal transduction histidine kinase subgroup 3 dimerisation and phosphoacceptor" evidence="11">
    <location>
        <begin position="174"/>
        <end position="240"/>
    </location>
</feature>
<keyword evidence="8" id="KW-0902">Two-component regulatory system</keyword>
<comment type="catalytic activity">
    <reaction evidence="1">
        <text>ATP + protein L-histidine = ADP + protein N-phospho-L-histidine.</text>
        <dbReference type="EC" id="2.7.13.3"/>
    </reaction>
</comment>
<organism evidence="13 14">
    <name type="scientific">Dactylosporangium fulvum</name>
    <dbReference type="NCBI Taxonomy" id="53359"/>
    <lineage>
        <taxon>Bacteria</taxon>
        <taxon>Bacillati</taxon>
        <taxon>Actinomycetota</taxon>
        <taxon>Actinomycetes</taxon>
        <taxon>Micromonosporales</taxon>
        <taxon>Micromonosporaceae</taxon>
        <taxon>Dactylosporangium</taxon>
    </lineage>
</organism>
<keyword evidence="9" id="KW-0175">Coiled coil</keyword>
<evidence type="ECO:0000256" key="6">
    <source>
        <dbReference type="ARBA" id="ARBA00022777"/>
    </source>
</evidence>
<reference evidence="13" key="2">
    <citation type="submission" date="2022-09" db="EMBL/GenBank/DDBJ databases">
        <title>Biosynthetic gene clusters of Dactylosporangioum fulvum.</title>
        <authorList>
            <person name="Caradec T."/>
        </authorList>
    </citation>
    <scope>NUCLEOTIDE SEQUENCE</scope>
    <source>
        <strain evidence="13">NRRL B-16292</strain>
    </source>
</reference>
<keyword evidence="10" id="KW-1133">Transmembrane helix</keyword>
<evidence type="ECO:0000256" key="10">
    <source>
        <dbReference type="SAM" id="Phobius"/>
    </source>
</evidence>
<dbReference type="Pfam" id="PF07730">
    <property type="entry name" value="HisKA_3"/>
    <property type="match status" value="1"/>
</dbReference>
<protein>
    <recommendedName>
        <fullName evidence="2">histidine kinase</fullName>
        <ecNumber evidence="2">2.7.13.3</ecNumber>
    </recommendedName>
</protein>
<dbReference type="Pfam" id="PF23539">
    <property type="entry name" value="DUF7134"/>
    <property type="match status" value="1"/>
</dbReference>
<dbReference type="InterPro" id="IPR050482">
    <property type="entry name" value="Sensor_HK_TwoCompSys"/>
</dbReference>
<evidence type="ECO:0000256" key="2">
    <source>
        <dbReference type="ARBA" id="ARBA00012438"/>
    </source>
</evidence>
<feature type="transmembrane region" description="Helical" evidence="10">
    <location>
        <begin position="66"/>
        <end position="89"/>
    </location>
</feature>
<keyword evidence="6 13" id="KW-0418">Kinase</keyword>
<keyword evidence="4" id="KW-0808">Transferase</keyword>
<sequence>MRARNLFVDLTATVIALLIALMAAATALDNGLMSDERFLLSTAVTIPAIVLLWWRRKWPVHVALLMLIPAAVTDMAGGAALIAVFGVTVHRPLRVALWVAAAHLVAPIPFTIIYPDPDLQLVGATTVAFALFAVAIAWGVTVRSRRELIASLRDRAARAEAEAAQRADLLRGLERERIAREMHDVLAHRISLISLHAGALEIRRDLSRDQVAEAGTTIRASAHQAMEELREILGVLRTSDDEALRPRQDLDDLDELVEEARRAGTPVDLDNRLTEPETLPAAVTRTAFRLVQEGLTNARKHAPGTEVTVHLDRTEQGELHVWLRNPLPPAPVTPTLPGSRSGLVGLAERVSLAGGRLEHGPRRTVGGCPEDGLGFHLEAWLPWRT</sequence>
<keyword evidence="14" id="KW-1185">Reference proteome</keyword>
<dbReference type="EMBL" id="CP073720">
    <property type="protein sequence ID" value="UWP80887.1"/>
    <property type="molecule type" value="Genomic_DNA"/>
</dbReference>
<name>A0ABY5VT11_9ACTN</name>
<dbReference type="InterPro" id="IPR055558">
    <property type="entry name" value="DUF7134"/>
</dbReference>
<evidence type="ECO:0000256" key="4">
    <source>
        <dbReference type="ARBA" id="ARBA00022679"/>
    </source>
</evidence>
<reference evidence="13" key="1">
    <citation type="submission" date="2021-04" db="EMBL/GenBank/DDBJ databases">
        <authorList>
            <person name="Hartkoorn R.C."/>
            <person name="Beaudoing E."/>
            <person name="Hot D."/>
        </authorList>
    </citation>
    <scope>NUCLEOTIDE SEQUENCE</scope>
    <source>
        <strain evidence="13">NRRL B-16292</strain>
    </source>
</reference>
<feature type="transmembrane region" description="Helical" evidence="10">
    <location>
        <begin position="37"/>
        <end position="54"/>
    </location>
</feature>
<dbReference type="GO" id="GO:0016301">
    <property type="term" value="F:kinase activity"/>
    <property type="evidence" value="ECO:0007669"/>
    <property type="project" value="UniProtKB-KW"/>
</dbReference>
<dbReference type="RefSeq" id="WP_259858650.1">
    <property type="nucleotide sequence ID" value="NZ_BAAAST010000079.1"/>
</dbReference>
<evidence type="ECO:0000313" key="13">
    <source>
        <dbReference type="EMBL" id="UWP80887.1"/>
    </source>
</evidence>
<keyword evidence="7" id="KW-0067">ATP-binding</keyword>
<proteinExistence type="predicted"/>
<evidence type="ECO:0000259" key="12">
    <source>
        <dbReference type="Pfam" id="PF23539"/>
    </source>
</evidence>
<feature type="transmembrane region" description="Helical" evidence="10">
    <location>
        <begin position="95"/>
        <end position="114"/>
    </location>
</feature>
<accession>A0ABY5VT11</accession>
<keyword evidence="10" id="KW-0472">Membrane</keyword>
<keyword evidence="10" id="KW-0812">Transmembrane</keyword>
<dbReference type="Gene3D" id="3.30.565.10">
    <property type="entry name" value="Histidine kinase-like ATPase, C-terminal domain"/>
    <property type="match status" value="1"/>
</dbReference>
<evidence type="ECO:0000313" key="14">
    <source>
        <dbReference type="Proteomes" id="UP001059617"/>
    </source>
</evidence>